<feature type="region of interest" description="Disordered" evidence="1">
    <location>
        <begin position="109"/>
        <end position="146"/>
    </location>
</feature>
<name>A0A370TLD9_9HELO</name>
<proteinExistence type="predicted"/>
<dbReference type="RefSeq" id="XP_031868985.1">
    <property type="nucleotide sequence ID" value="XM_032014304.1"/>
</dbReference>
<feature type="compositionally biased region" description="Polar residues" evidence="1">
    <location>
        <begin position="119"/>
        <end position="128"/>
    </location>
</feature>
<accession>A0A370TLD9</accession>
<sequence>MAPPQYIPPDSPWGYKRKAFYYADRINEMFHDMKSRGRFIDKDEETLFNSRYDECIDEMEKKYGEQIFQAQWNAEFKICIEYSGSSASVETFGCPEPPPMTALHIENVRKQMDAEEETSATGNRSSGTKAKEADTLKTGGKGSKVS</sequence>
<dbReference type="Proteomes" id="UP000254866">
    <property type="component" value="Unassembled WGS sequence"/>
</dbReference>
<evidence type="ECO:0000256" key="1">
    <source>
        <dbReference type="SAM" id="MobiDB-lite"/>
    </source>
</evidence>
<protein>
    <submittedName>
        <fullName evidence="2">Uncharacterized protein</fullName>
    </submittedName>
</protein>
<dbReference type="EMBL" id="NPIC01000004">
    <property type="protein sequence ID" value="RDL36329.1"/>
    <property type="molecule type" value="Genomic_DNA"/>
</dbReference>
<evidence type="ECO:0000313" key="3">
    <source>
        <dbReference type="Proteomes" id="UP000254866"/>
    </source>
</evidence>
<gene>
    <name evidence="2" type="ORF">BP5553_05681</name>
</gene>
<dbReference type="AlphaFoldDB" id="A0A370TLD9"/>
<comment type="caution">
    <text evidence="2">The sequence shown here is derived from an EMBL/GenBank/DDBJ whole genome shotgun (WGS) entry which is preliminary data.</text>
</comment>
<keyword evidence="3" id="KW-1185">Reference proteome</keyword>
<evidence type="ECO:0000313" key="2">
    <source>
        <dbReference type="EMBL" id="RDL36329.1"/>
    </source>
</evidence>
<organism evidence="2 3">
    <name type="scientific">Venustampulla echinocandica</name>
    <dbReference type="NCBI Taxonomy" id="2656787"/>
    <lineage>
        <taxon>Eukaryota</taxon>
        <taxon>Fungi</taxon>
        <taxon>Dikarya</taxon>
        <taxon>Ascomycota</taxon>
        <taxon>Pezizomycotina</taxon>
        <taxon>Leotiomycetes</taxon>
        <taxon>Helotiales</taxon>
        <taxon>Pleuroascaceae</taxon>
        <taxon>Venustampulla</taxon>
    </lineage>
</organism>
<reference evidence="2 3" key="1">
    <citation type="journal article" date="2018" name="IMA Fungus">
        <title>IMA Genome-F 9: Draft genome sequence of Annulohypoxylon stygium, Aspergillus mulundensis, Berkeleyomyces basicola (syn. Thielaviopsis basicola), Ceratocystis smalleyi, two Cercospora beticola strains, Coleophoma cylindrospora, Fusarium fracticaudum, Phialophora cf. hyalina, and Morchella septimelata.</title>
        <authorList>
            <person name="Wingfield B.D."/>
            <person name="Bills G.F."/>
            <person name="Dong Y."/>
            <person name="Huang W."/>
            <person name="Nel W.J."/>
            <person name="Swalarsk-Parry B.S."/>
            <person name="Vaghefi N."/>
            <person name="Wilken P.M."/>
            <person name="An Z."/>
            <person name="de Beer Z.W."/>
            <person name="De Vos L."/>
            <person name="Chen L."/>
            <person name="Duong T.A."/>
            <person name="Gao Y."/>
            <person name="Hammerbacher A."/>
            <person name="Kikkert J.R."/>
            <person name="Li Y."/>
            <person name="Li H."/>
            <person name="Li K."/>
            <person name="Li Q."/>
            <person name="Liu X."/>
            <person name="Ma X."/>
            <person name="Naidoo K."/>
            <person name="Pethybridge S.J."/>
            <person name="Sun J."/>
            <person name="Steenkamp E.T."/>
            <person name="van der Nest M.A."/>
            <person name="van Wyk S."/>
            <person name="Wingfield M.J."/>
            <person name="Xiong C."/>
            <person name="Yue Q."/>
            <person name="Zhang X."/>
        </authorList>
    </citation>
    <scope>NUCLEOTIDE SEQUENCE [LARGE SCALE GENOMIC DNA]</scope>
    <source>
        <strain evidence="2 3">BP 5553</strain>
    </source>
</reference>
<dbReference type="GeneID" id="43598530"/>